<name>A0ABV0JG39_9CYAN</name>
<keyword evidence="2" id="KW-0479">Metal-binding</keyword>
<protein>
    <submittedName>
        <fullName evidence="6">Transposase</fullName>
    </submittedName>
</protein>
<accession>A0ABV0JG39</accession>
<feature type="region of interest" description="Disordered" evidence="3">
    <location>
        <begin position="154"/>
        <end position="175"/>
    </location>
</feature>
<sequence length="305" mass="35423">MKQSFFNRLLHLFNTHPQLGKRMVGLGAKALWELWQRMTEAEQAERLRQAQRPGRKRQAGGGRKKDVAVLGRLLVTLIYLRQHWTLQAIAVTLGCAEATVWNYIHEMLPQIREHLPTSLLEQWQQECPSVERAELEQCLAELPEGALLVDSWEQGIPRPTDNQEQEEYYSGKQKEHTRKNQAIVLPKGADLIDVVLGEQGLRSDSKLFEQTQDELPNHLSFIGDRAYVGRRNTTTPYKKPLKGELTQGQKEFNRYVIQKRAFVEQVIRVIKIFWIAKEEFRMRSRMYETAIGCVCGLVRLRVQYV</sequence>
<dbReference type="Pfam" id="PF13359">
    <property type="entry name" value="DDE_Tnp_4"/>
    <property type="match status" value="1"/>
</dbReference>
<dbReference type="InterPro" id="IPR027805">
    <property type="entry name" value="Transposase_HTH_dom"/>
</dbReference>
<reference evidence="6 7" key="1">
    <citation type="submission" date="2022-04" db="EMBL/GenBank/DDBJ databases">
        <title>Positive selection, recombination, and allopatry shape intraspecific diversity of widespread and dominant cyanobacteria.</title>
        <authorList>
            <person name="Wei J."/>
            <person name="Shu W."/>
            <person name="Hu C."/>
        </authorList>
    </citation>
    <scope>NUCLEOTIDE SEQUENCE [LARGE SCALE GENOMIC DNA]</scope>
    <source>
        <strain evidence="6 7">GB2-A4</strain>
    </source>
</reference>
<evidence type="ECO:0000313" key="6">
    <source>
        <dbReference type="EMBL" id="MEP0820758.1"/>
    </source>
</evidence>
<evidence type="ECO:0000256" key="3">
    <source>
        <dbReference type="SAM" id="MobiDB-lite"/>
    </source>
</evidence>
<feature type="domain" description="Transposase Helix-turn-helix" evidence="5">
    <location>
        <begin position="72"/>
        <end position="116"/>
    </location>
</feature>
<evidence type="ECO:0000256" key="2">
    <source>
        <dbReference type="ARBA" id="ARBA00022723"/>
    </source>
</evidence>
<evidence type="ECO:0000313" key="7">
    <source>
        <dbReference type="Proteomes" id="UP001464891"/>
    </source>
</evidence>
<evidence type="ECO:0000259" key="5">
    <source>
        <dbReference type="Pfam" id="PF13613"/>
    </source>
</evidence>
<evidence type="ECO:0000259" key="4">
    <source>
        <dbReference type="Pfam" id="PF13359"/>
    </source>
</evidence>
<organism evidence="6 7">
    <name type="scientific">Trichocoleus desertorum GB2-A4</name>
    <dbReference type="NCBI Taxonomy" id="2933944"/>
    <lineage>
        <taxon>Bacteria</taxon>
        <taxon>Bacillati</taxon>
        <taxon>Cyanobacteriota</taxon>
        <taxon>Cyanophyceae</taxon>
        <taxon>Leptolyngbyales</taxon>
        <taxon>Trichocoleusaceae</taxon>
        <taxon>Trichocoleus</taxon>
    </lineage>
</organism>
<proteinExistence type="predicted"/>
<feature type="domain" description="DDE Tnp4" evidence="4">
    <location>
        <begin position="149"/>
        <end position="298"/>
    </location>
</feature>
<dbReference type="Proteomes" id="UP001464891">
    <property type="component" value="Unassembled WGS sequence"/>
</dbReference>
<keyword evidence="7" id="KW-1185">Reference proteome</keyword>
<evidence type="ECO:0000256" key="1">
    <source>
        <dbReference type="ARBA" id="ARBA00001968"/>
    </source>
</evidence>
<gene>
    <name evidence="6" type="ORF">NC998_27100</name>
</gene>
<dbReference type="EMBL" id="JAMPKM010000044">
    <property type="protein sequence ID" value="MEP0820758.1"/>
    <property type="molecule type" value="Genomic_DNA"/>
</dbReference>
<comment type="cofactor">
    <cofactor evidence="1">
        <name>a divalent metal cation</name>
        <dbReference type="ChEBI" id="CHEBI:60240"/>
    </cofactor>
</comment>
<dbReference type="Pfam" id="PF13613">
    <property type="entry name" value="HTH_Tnp_4"/>
    <property type="match status" value="1"/>
</dbReference>
<comment type="caution">
    <text evidence="6">The sequence shown here is derived from an EMBL/GenBank/DDBJ whole genome shotgun (WGS) entry which is preliminary data.</text>
</comment>
<dbReference type="InterPro" id="IPR027806">
    <property type="entry name" value="HARBI1_dom"/>
</dbReference>
<dbReference type="RefSeq" id="WP_190442408.1">
    <property type="nucleotide sequence ID" value="NZ_JAMPKM010000044.1"/>
</dbReference>